<evidence type="ECO:0000256" key="1">
    <source>
        <dbReference type="SAM" id="Phobius"/>
    </source>
</evidence>
<protein>
    <submittedName>
        <fullName evidence="2">Uncharacterized protein</fullName>
    </submittedName>
</protein>
<keyword evidence="1" id="KW-1133">Transmembrane helix</keyword>
<proteinExistence type="predicted"/>
<accession>A0A2V2BHY6</accession>
<keyword evidence="1" id="KW-0472">Membrane</keyword>
<evidence type="ECO:0000313" key="3">
    <source>
        <dbReference type="Proteomes" id="UP000245981"/>
    </source>
</evidence>
<sequence>MPDYCFYQKGQHTVVLERNDADGAYLLEEKGYEKQFEEVSAINSNQALNRFADIRRSNRHDHYDFFSGAIAMPLMGVLTAIAVFLLRKK</sequence>
<reference evidence="2 3" key="1">
    <citation type="submission" date="2018-05" db="EMBL/GenBank/DDBJ databases">
        <title>Genomic Encyclopedia of Type Strains, Phase IV (KMG-V): Genome sequencing to study the core and pangenomes of soil and plant-associated prokaryotes.</title>
        <authorList>
            <person name="Whitman W."/>
        </authorList>
    </citation>
    <scope>NUCLEOTIDE SEQUENCE [LARGE SCALE GENOMIC DNA]</scope>
    <source>
        <strain evidence="2 3">PNA 200-10</strain>
    </source>
</reference>
<dbReference type="EMBL" id="QGHF01000004">
    <property type="protein sequence ID" value="PWK97495.1"/>
    <property type="molecule type" value="Genomic_DNA"/>
</dbReference>
<dbReference type="Proteomes" id="UP000245981">
    <property type="component" value="Unassembled WGS sequence"/>
</dbReference>
<dbReference type="AlphaFoldDB" id="A0A2V2BHY6"/>
<evidence type="ECO:0000313" key="2">
    <source>
        <dbReference type="EMBL" id="PWK97495.1"/>
    </source>
</evidence>
<dbReference type="GeneID" id="99737907"/>
<keyword evidence="1" id="KW-0812">Transmembrane</keyword>
<feature type="transmembrane region" description="Helical" evidence="1">
    <location>
        <begin position="65"/>
        <end position="86"/>
    </location>
</feature>
<name>A0A2V2BHY6_9GAMM</name>
<organism evidence="2 3">
    <name type="scientific">Pantoea allii</name>
    <dbReference type="NCBI Taxonomy" id="574096"/>
    <lineage>
        <taxon>Bacteria</taxon>
        <taxon>Pseudomonadati</taxon>
        <taxon>Pseudomonadota</taxon>
        <taxon>Gammaproteobacteria</taxon>
        <taxon>Enterobacterales</taxon>
        <taxon>Erwiniaceae</taxon>
        <taxon>Pantoea</taxon>
    </lineage>
</organism>
<gene>
    <name evidence="2" type="ORF">C7431_104172</name>
</gene>
<comment type="caution">
    <text evidence="2">The sequence shown here is derived from an EMBL/GenBank/DDBJ whole genome shotgun (WGS) entry which is preliminary data.</text>
</comment>
<dbReference type="RefSeq" id="WP_109717138.1">
    <property type="nucleotide sequence ID" value="NZ_CP125958.1"/>
</dbReference>
<dbReference type="OrthoDB" id="6493336at2"/>